<accession>A0ABW4JUK9</accession>
<dbReference type="Gene3D" id="2.60.120.200">
    <property type="match status" value="1"/>
</dbReference>
<dbReference type="InterPro" id="IPR013320">
    <property type="entry name" value="ConA-like_dom_sf"/>
</dbReference>
<proteinExistence type="predicted"/>
<keyword evidence="2" id="KW-1185">Reference proteome</keyword>
<gene>
    <name evidence="1" type="ORF">ACFSC7_02515</name>
</gene>
<evidence type="ECO:0008006" key="3">
    <source>
        <dbReference type="Google" id="ProtNLM"/>
    </source>
</evidence>
<dbReference type="RefSeq" id="WP_149891767.1">
    <property type="nucleotide sequence ID" value="NZ_JBHUFA010000001.1"/>
</dbReference>
<dbReference type="Proteomes" id="UP001597327">
    <property type="component" value="Unassembled WGS sequence"/>
</dbReference>
<evidence type="ECO:0000313" key="1">
    <source>
        <dbReference type="EMBL" id="MFD1694373.1"/>
    </source>
</evidence>
<dbReference type="SUPFAM" id="SSF49899">
    <property type="entry name" value="Concanavalin A-like lectins/glucanases"/>
    <property type="match status" value="1"/>
</dbReference>
<comment type="caution">
    <text evidence="1">The sequence shown here is derived from an EMBL/GenBank/DDBJ whole genome shotgun (WGS) entry which is preliminary data.</text>
</comment>
<evidence type="ECO:0000313" key="2">
    <source>
        <dbReference type="Proteomes" id="UP001597327"/>
    </source>
</evidence>
<organism evidence="1 2">
    <name type="scientific">Roseibium aestuarii</name>
    <dbReference type="NCBI Taxonomy" id="2600299"/>
    <lineage>
        <taxon>Bacteria</taxon>
        <taxon>Pseudomonadati</taxon>
        <taxon>Pseudomonadota</taxon>
        <taxon>Alphaproteobacteria</taxon>
        <taxon>Hyphomicrobiales</taxon>
        <taxon>Stappiaceae</taxon>
        <taxon>Roseibium</taxon>
    </lineage>
</organism>
<reference evidence="2" key="1">
    <citation type="journal article" date="2019" name="Int. J. Syst. Evol. Microbiol.">
        <title>The Global Catalogue of Microorganisms (GCM) 10K type strain sequencing project: providing services to taxonomists for standard genome sequencing and annotation.</title>
        <authorList>
            <consortium name="The Broad Institute Genomics Platform"/>
            <consortium name="The Broad Institute Genome Sequencing Center for Infectious Disease"/>
            <person name="Wu L."/>
            <person name="Ma J."/>
        </authorList>
    </citation>
    <scope>NUCLEOTIDE SEQUENCE [LARGE SCALE GENOMIC DNA]</scope>
    <source>
        <strain evidence="2">JCM 3369</strain>
    </source>
</reference>
<name>A0ABW4JUK9_9HYPH</name>
<sequence>MIDLALSLTSPRRVPAASLSPIDPTPGEPPTFRIGTGYFVDTTNVPAGTTRFECEARLAPGVTVATSNQQIFGQSSAGGLRAVSGGTFAVLAIEDVSTVQVFSGAGRHTLVPGERTTLALSVDFAAGTVTLTRDGTLVESGTMSVSGSTAQTGRRLFFFTYVGNSPAMPGDWDVEYVKLWLTTAGTRSLRKEISLATHGTLAAINADPWTKGAFTAST</sequence>
<dbReference type="EMBL" id="JBHUFA010000001">
    <property type="protein sequence ID" value="MFD1694373.1"/>
    <property type="molecule type" value="Genomic_DNA"/>
</dbReference>
<protein>
    <recommendedName>
        <fullName evidence="3">LamG domain-containing protein</fullName>
    </recommendedName>
</protein>